<dbReference type="EMBL" id="MCGI01000003">
    <property type="protein sequence ID" value="ODM11201.1"/>
    <property type="molecule type" value="Genomic_DNA"/>
</dbReference>
<dbReference type="RefSeq" id="WP_069157844.1">
    <property type="nucleotide sequence ID" value="NZ_DBFYTC010000217.1"/>
</dbReference>
<dbReference type="Pfam" id="PF05960">
    <property type="entry name" value="DUF885"/>
    <property type="match status" value="1"/>
</dbReference>
<dbReference type="AlphaFoldDB" id="A0A1E3ART6"/>
<dbReference type="InterPro" id="IPR010281">
    <property type="entry name" value="DUF885"/>
</dbReference>
<keyword evidence="1" id="KW-0732">Signal</keyword>
<feature type="chain" id="PRO_5009123102" description="DUF885 domain-containing protein" evidence="1">
    <location>
        <begin position="39"/>
        <end position="609"/>
    </location>
</feature>
<proteinExistence type="predicted"/>
<dbReference type="PATRIC" id="fig|1432052.3.peg.4030"/>
<evidence type="ECO:0000313" key="2">
    <source>
        <dbReference type="EMBL" id="ODM11201.1"/>
    </source>
</evidence>
<reference evidence="2 3" key="1">
    <citation type="submission" date="2016-07" db="EMBL/GenBank/DDBJ databases">
        <title>Characterization of isolates of Eisenbergiella tayi derived from blood cultures, using whole genome sequencing.</title>
        <authorList>
            <person name="Burdz T."/>
            <person name="Wiebe D."/>
            <person name="Huynh C."/>
            <person name="Bernard K."/>
        </authorList>
    </citation>
    <scope>NUCLEOTIDE SEQUENCE [LARGE SCALE GENOMIC DNA]</scope>
    <source>
        <strain evidence="2 3">NML 120489</strain>
    </source>
</reference>
<name>A0A1E3ART6_9FIRM</name>
<accession>A0A1E3ART6</accession>
<feature type="signal peptide" evidence="1">
    <location>
        <begin position="1"/>
        <end position="38"/>
    </location>
</feature>
<protein>
    <recommendedName>
        <fullName evidence="4">DUF885 domain-containing protein</fullName>
    </recommendedName>
</protein>
<gene>
    <name evidence="2" type="ORF">BEH84_03630</name>
</gene>
<evidence type="ECO:0008006" key="4">
    <source>
        <dbReference type="Google" id="ProtNLM"/>
    </source>
</evidence>
<dbReference type="PANTHER" id="PTHR33361:SF2">
    <property type="entry name" value="DUF885 DOMAIN-CONTAINING PROTEIN"/>
    <property type="match status" value="1"/>
</dbReference>
<comment type="caution">
    <text evidence="2">The sequence shown here is derived from an EMBL/GenBank/DDBJ whole genome shotgun (WGS) entry which is preliminary data.</text>
</comment>
<dbReference type="PANTHER" id="PTHR33361">
    <property type="entry name" value="GLR0591 PROTEIN"/>
    <property type="match status" value="1"/>
</dbReference>
<dbReference type="Proteomes" id="UP000095003">
    <property type="component" value="Unassembled WGS sequence"/>
</dbReference>
<evidence type="ECO:0000313" key="3">
    <source>
        <dbReference type="Proteomes" id="UP000095003"/>
    </source>
</evidence>
<organism evidence="2 3">
    <name type="scientific">Eisenbergiella tayi</name>
    <dbReference type="NCBI Taxonomy" id="1432052"/>
    <lineage>
        <taxon>Bacteria</taxon>
        <taxon>Bacillati</taxon>
        <taxon>Bacillota</taxon>
        <taxon>Clostridia</taxon>
        <taxon>Lachnospirales</taxon>
        <taxon>Lachnospiraceae</taxon>
        <taxon>Eisenbergiella</taxon>
    </lineage>
</organism>
<evidence type="ECO:0000256" key="1">
    <source>
        <dbReference type="SAM" id="SignalP"/>
    </source>
</evidence>
<sequence length="609" mass="69806">MLTSRQKRNKTGKKSTAIILSVVLLVMSLAPGCGSAMAGDFAENGKQDPVQVFDSFARDFFVELASQDELSLNYTLADPQAYGITKADSAFSSYSVEEMEKDRELDKEILNALKGIKEDELTEEQRITYRILTEMLKGEGAGKGLELYEEPLNTVTGMHLMLPVLLAEYRFYGKQNVDTYLGLLEEIDVYYNELLEFEKKKAEEGLFMSDRMADKVVESCRVYIEDVEGSLLDEAFQERLEELPGINGEEKAAYIEKNRELLKEHFVPAYEKLAEGLEALKGSGSNDLGIYYFPKGRKYYEYLVRNSIYPSFSTVDELRKAVEEQLEADINAIGIALRRSPELAEKFGEYSFFSQDPQEVLENLQEAIAEDYPQLPDSEYRIKYVPESLEGSMSPAFYMVPPMDRPQENVIYINGGKSSYDTYTLLAHEGFPGHLYQHEYFRRKETQELRHVLNFSAYSEGWATYVENRSYQFEGNGLEKGMGEILARNSSITKGMYALLDIRINYEGWDRKEAADFIRQFFSVSDETTDEIYDSIIADPSNYLLYYTGYLEIERMRAEAEEALGSAFDAMEFHTFLLDIGPAPFTVIREYYGEWLEREEKDIESRKAA</sequence>